<evidence type="ECO:0000313" key="2">
    <source>
        <dbReference type="Proteomes" id="UP000008782"/>
    </source>
</evidence>
<accession>E3Q8V8</accession>
<reference evidence="2" key="1">
    <citation type="journal article" date="2012" name="Nat. Genet.">
        <title>Lifestyle transitions in plant pathogenic Colletotrichum fungi deciphered by genome and transcriptome analyses.</title>
        <authorList>
            <person name="O'Connell R.J."/>
            <person name="Thon M.R."/>
            <person name="Hacquard S."/>
            <person name="Amyotte S.G."/>
            <person name="Kleemann J."/>
            <person name="Torres M.F."/>
            <person name="Damm U."/>
            <person name="Buiate E.A."/>
            <person name="Epstein L."/>
            <person name="Alkan N."/>
            <person name="Altmueller J."/>
            <person name="Alvarado-Balderrama L."/>
            <person name="Bauser C.A."/>
            <person name="Becker C."/>
            <person name="Birren B.W."/>
            <person name="Chen Z."/>
            <person name="Choi J."/>
            <person name="Crouch J.A."/>
            <person name="Duvick J.P."/>
            <person name="Farman M.A."/>
            <person name="Gan P."/>
            <person name="Heiman D."/>
            <person name="Henrissat B."/>
            <person name="Howard R.J."/>
            <person name="Kabbage M."/>
            <person name="Koch C."/>
            <person name="Kracher B."/>
            <person name="Kubo Y."/>
            <person name="Law A.D."/>
            <person name="Lebrun M.-H."/>
            <person name="Lee Y.-H."/>
            <person name="Miyara I."/>
            <person name="Moore N."/>
            <person name="Neumann U."/>
            <person name="Nordstroem K."/>
            <person name="Panaccione D.G."/>
            <person name="Panstruga R."/>
            <person name="Place M."/>
            <person name="Proctor R.H."/>
            <person name="Prusky D."/>
            <person name="Rech G."/>
            <person name="Reinhardt R."/>
            <person name="Rollins J.A."/>
            <person name="Rounsley S."/>
            <person name="Schardl C.L."/>
            <person name="Schwartz D.C."/>
            <person name="Shenoy N."/>
            <person name="Shirasu K."/>
            <person name="Sikhakolli U.R."/>
            <person name="Stueber K."/>
            <person name="Sukno S.A."/>
            <person name="Sweigard J.A."/>
            <person name="Takano Y."/>
            <person name="Takahara H."/>
            <person name="Trail F."/>
            <person name="van der Does H.C."/>
            <person name="Voll L.M."/>
            <person name="Will I."/>
            <person name="Young S."/>
            <person name="Zeng Q."/>
            <person name="Zhang J."/>
            <person name="Zhou S."/>
            <person name="Dickman M.B."/>
            <person name="Schulze-Lefert P."/>
            <person name="Ver Loren van Themaat E."/>
            <person name="Ma L.-J."/>
            <person name="Vaillancourt L.J."/>
        </authorList>
    </citation>
    <scope>NUCLEOTIDE SEQUENCE [LARGE SCALE GENOMIC DNA]</scope>
    <source>
        <strain evidence="2">M1.001 / M2 / FGSC 10212</strain>
    </source>
</reference>
<dbReference type="OrthoDB" id="20872at2759"/>
<protein>
    <submittedName>
        <fullName evidence="1">Uncharacterized protein</fullName>
    </submittedName>
</protein>
<keyword evidence="2" id="KW-1185">Reference proteome</keyword>
<dbReference type="GeneID" id="24407332"/>
<dbReference type="VEuPathDB" id="FungiDB:GLRG_01967"/>
<evidence type="ECO:0000313" key="1">
    <source>
        <dbReference type="EMBL" id="EFQ27472.1"/>
    </source>
</evidence>
<organism evidence="2">
    <name type="scientific">Colletotrichum graminicola (strain M1.001 / M2 / FGSC 10212)</name>
    <name type="common">Maize anthracnose fungus</name>
    <name type="synonym">Glomerella graminicola</name>
    <dbReference type="NCBI Taxonomy" id="645133"/>
    <lineage>
        <taxon>Eukaryota</taxon>
        <taxon>Fungi</taxon>
        <taxon>Dikarya</taxon>
        <taxon>Ascomycota</taxon>
        <taxon>Pezizomycotina</taxon>
        <taxon>Sordariomycetes</taxon>
        <taxon>Hypocreomycetidae</taxon>
        <taxon>Glomerellales</taxon>
        <taxon>Glomerellaceae</taxon>
        <taxon>Colletotrichum</taxon>
        <taxon>Colletotrichum graminicola species complex</taxon>
    </lineage>
</organism>
<gene>
    <name evidence="1" type="ORF">GLRG_01967</name>
</gene>
<dbReference type="HOGENOM" id="CLU_1011983_0_0_1"/>
<dbReference type="EMBL" id="GG697337">
    <property type="protein sequence ID" value="EFQ27472.1"/>
    <property type="molecule type" value="Genomic_DNA"/>
</dbReference>
<dbReference type="STRING" id="645133.E3Q8V8"/>
<dbReference type="Proteomes" id="UP000008782">
    <property type="component" value="Unassembled WGS sequence"/>
</dbReference>
<dbReference type="AlphaFoldDB" id="E3Q8V8"/>
<sequence length="275" mass="31319">MSLFAWLAERGSKQLYRGAFAGSPSGFAHCATLEQRSRIDITLTPFSITNRGVSFKVVVFSGVSEDRLYMDLGCRTGGVCRRCGTEHAVHVGLQHTADGWVRKSPTECWLVNKPAAASREWEMCVRKRVSWERSKEISKFPPRSFRVSFDVEVGQVAASPRHYWNPVSRSFAGEAFVEDFVATFVVPVPQPVYHRLMLWLPHPDWEIVEGLLPEGERYADRRQDILEKYRHETSEASVSIGSQWRVRVINRHGGQQLAYQAFKGPSMLVTVKRVY</sequence>
<proteinExistence type="predicted"/>
<dbReference type="RefSeq" id="XP_008091492.1">
    <property type="nucleotide sequence ID" value="XM_008093301.1"/>
</dbReference>
<name>E3Q8V8_COLGM</name>